<dbReference type="SUPFAM" id="SSF49265">
    <property type="entry name" value="Fibronectin type III"/>
    <property type="match status" value="1"/>
</dbReference>
<accession>A0ABT8RQV2</accession>
<evidence type="ECO:0000313" key="4">
    <source>
        <dbReference type="Proteomes" id="UP001168579"/>
    </source>
</evidence>
<dbReference type="InterPro" id="IPR003961">
    <property type="entry name" value="FN3_dom"/>
</dbReference>
<dbReference type="Gene3D" id="2.60.40.10">
    <property type="entry name" value="Immunoglobulins"/>
    <property type="match status" value="1"/>
</dbReference>
<evidence type="ECO:0000313" key="3">
    <source>
        <dbReference type="EMBL" id="MDO1513296.1"/>
    </source>
</evidence>
<dbReference type="InterPro" id="IPR036116">
    <property type="entry name" value="FN3_sf"/>
</dbReference>
<feature type="chain" id="PRO_5045919176" description="Fibronectin type-III domain-containing protein" evidence="1">
    <location>
        <begin position="22"/>
        <end position="236"/>
    </location>
</feature>
<feature type="signal peptide" evidence="1">
    <location>
        <begin position="1"/>
        <end position="21"/>
    </location>
</feature>
<reference evidence="3" key="1">
    <citation type="journal article" date="2014" name="Int. J. Syst. Evol. Microbiol.">
        <title>Complete genome of a new Firmicutes species belonging to the dominant human colonic microbiota ('Ruminococcus bicirculans') reveals two chromosomes and a selective capacity to utilize plant glucans.</title>
        <authorList>
            <consortium name="NISC Comparative Sequencing Program"/>
            <person name="Wegmann U."/>
            <person name="Louis P."/>
            <person name="Goesmann A."/>
            <person name="Henrissat B."/>
            <person name="Duncan S.H."/>
            <person name="Flint H.J."/>
        </authorList>
    </citation>
    <scope>NUCLEOTIDE SEQUENCE</scope>
    <source>
        <strain evidence="3">CECT 8869</strain>
    </source>
</reference>
<dbReference type="EMBL" id="JAUKUC010000001">
    <property type="protein sequence ID" value="MDO1513296.1"/>
    <property type="molecule type" value="Genomic_DNA"/>
</dbReference>
<dbReference type="PROSITE" id="PS50853">
    <property type="entry name" value="FN3"/>
    <property type="match status" value="1"/>
</dbReference>
<proteinExistence type="predicted"/>
<dbReference type="RefSeq" id="WP_304436221.1">
    <property type="nucleotide sequence ID" value="NZ_JAUKUC010000001.1"/>
</dbReference>
<reference evidence="3" key="2">
    <citation type="submission" date="2023-06" db="EMBL/GenBank/DDBJ databases">
        <authorList>
            <person name="Lucena T."/>
            <person name="Sun Q."/>
        </authorList>
    </citation>
    <scope>NUCLEOTIDE SEQUENCE</scope>
    <source>
        <strain evidence="3">CECT 8869</strain>
    </source>
</reference>
<evidence type="ECO:0000259" key="2">
    <source>
        <dbReference type="PROSITE" id="PS50853"/>
    </source>
</evidence>
<keyword evidence="1" id="KW-0732">Signal</keyword>
<feature type="domain" description="Fibronectin type-III" evidence="2">
    <location>
        <begin position="149"/>
        <end position="236"/>
    </location>
</feature>
<dbReference type="InterPro" id="IPR013783">
    <property type="entry name" value="Ig-like_fold"/>
</dbReference>
<protein>
    <recommendedName>
        <fullName evidence="2">Fibronectin type-III domain-containing protein</fullName>
    </recommendedName>
</protein>
<evidence type="ECO:0000256" key="1">
    <source>
        <dbReference type="SAM" id="SignalP"/>
    </source>
</evidence>
<organism evidence="3 4">
    <name type="scientific">Maribacter confluentis</name>
    <dbReference type="NCBI Taxonomy" id="1656093"/>
    <lineage>
        <taxon>Bacteria</taxon>
        <taxon>Pseudomonadati</taxon>
        <taxon>Bacteroidota</taxon>
        <taxon>Flavobacteriia</taxon>
        <taxon>Flavobacteriales</taxon>
        <taxon>Flavobacteriaceae</taxon>
        <taxon>Maribacter</taxon>
    </lineage>
</organism>
<sequence>MRNVLKIIMVIICLVTNTACSGGNDNPDDENPNEKGGLGGVTLIFPDNNSECTEGVSLNDAESTITFMWEEGTNVDTYEVTVRNLITNNINTVNASTNEKAISLTKNTPYEWYVVSKAAGSNQSPSSAKWQFYNAGTGVENYAPFPAVAVSPTRGQTISVSGTITLEWDATDVDNDLNDFEIFFGTSNNPTVSIANTTQRSTTTNTSSGQTYYWRVITKDLAGNSSRSEVFDFKVQ</sequence>
<dbReference type="Proteomes" id="UP001168579">
    <property type="component" value="Unassembled WGS sequence"/>
</dbReference>
<comment type="caution">
    <text evidence="3">The sequence shown here is derived from an EMBL/GenBank/DDBJ whole genome shotgun (WGS) entry which is preliminary data.</text>
</comment>
<gene>
    <name evidence="3" type="ORF">Q2T41_11575</name>
</gene>
<name>A0ABT8RQV2_9FLAO</name>
<keyword evidence="4" id="KW-1185">Reference proteome</keyword>